<sequence>MECDSMNSVIERALRHKKINVPADYAYLAKEACKKNPYEVEYLYHHFFKDFQTTLPFYKSIKPGKRVCDPTVTNIRALRHVPDGKIVYKLRHTLCGESSQSKRKKYAPFYGITFLNYILQD</sequence>
<comment type="caution">
    <text evidence="1">The sequence shown here is derived from an EMBL/GenBank/DDBJ whole genome shotgun (WGS) entry which is preliminary data.</text>
</comment>
<reference evidence="1" key="1">
    <citation type="submission" date="2020-08" db="EMBL/GenBank/DDBJ databases">
        <title>Multicomponent nature underlies the extraordinary mechanical properties of spider dragline silk.</title>
        <authorList>
            <person name="Kono N."/>
            <person name="Nakamura H."/>
            <person name="Mori M."/>
            <person name="Yoshida Y."/>
            <person name="Ohtoshi R."/>
            <person name="Malay A.D."/>
            <person name="Moran D.A.P."/>
            <person name="Tomita M."/>
            <person name="Numata K."/>
            <person name="Arakawa K."/>
        </authorList>
    </citation>
    <scope>NUCLEOTIDE SEQUENCE</scope>
</reference>
<dbReference type="EMBL" id="BMAV01022422">
    <property type="protein sequence ID" value="GFY77338.1"/>
    <property type="molecule type" value="Genomic_DNA"/>
</dbReference>
<organism evidence="1 2">
    <name type="scientific">Trichonephila inaurata madagascariensis</name>
    <dbReference type="NCBI Taxonomy" id="2747483"/>
    <lineage>
        <taxon>Eukaryota</taxon>
        <taxon>Metazoa</taxon>
        <taxon>Ecdysozoa</taxon>
        <taxon>Arthropoda</taxon>
        <taxon>Chelicerata</taxon>
        <taxon>Arachnida</taxon>
        <taxon>Araneae</taxon>
        <taxon>Araneomorphae</taxon>
        <taxon>Entelegynae</taxon>
        <taxon>Araneoidea</taxon>
        <taxon>Nephilidae</taxon>
        <taxon>Trichonephila</taxon>
        <taxon>Trichonephila inaurata</taxon>
    </lineage>
</organism>
<name>A0A8X6YUP6_9ARAC</name>
<dbReference type="OrthoDB" id="7367179at2759"/>
<protein>
    <submittedName>
        <fullName evidence="1">Uncharacterized protein</fullName>
    </submittedName>
</protein>
<dbReference type="Proteomes" id="UP000886998">
    <property type="component" value="Unassembled WGS sequence"/>
</dbReference>
<accession>A0A8X6YUP6</accession>
<dbReference type="AlphaFoldDB" id="A0A8X6YUP6"/>
<proteinExistence type="predicted"/>
<evidence type="ECO:0000313" key="2">
    <source>
        <dbReference type="Proteomes" id="UP000886998"/>
    </source>
</evidence>
<evidence type="ECO:0000313" key="1">
    <source>
        <dbReference type="EMBL" id="GFY77338.1"/>
    </source>
</evidence>
<keyword evidence="2" id="KW-1185">Reference proteome</keyword>
<gene>
    <name evidence="1" type="ORF">TNIN_176191</name>
</gene>